<keyword evidence="2" id="KW-1185">Reference proteome</keyword>
<protein>
    <submittedName>
        <fullName evidence="1">Uncharacterized protein</fullName>
    </submittedName>
</protein>
<dbReference type="HOGENOM" id="CLU_3270615_0_0_9"/>
<sequence>MIIKKYYFLSKEKYCKYVIWRSIEINILYLKYNDKLLKLNI</sequence>
<name>U2S394_9BACL</name>
<proteinExistence type="predicted"/>
<reference evidence="1 2" key="1">
    <citation type="submission" date="2013-08" db="EMBL/GenBank/DDBJ databases">
        <authorList>
            <person name="Weinstock G."/>
            <person name="Sodergren E."/>
            <person name="Wylie T."/>
            <person name="Fulton L."/>
            <person name="Fulton R."/>
            <person name="Fronick C."/>
            <person name="O'Laughlin M."/>
            <person name="Godfrey J."/>
            <person name="Miner T."/>
            <person name="Herter B."/>
            <person name="Appelbaum E."/>
            <person name="Cordes M."/>
            <person name="Lek S."/>
            <person name="Wollam A."/>
            <person name="Pepin K.H."/>
            <person name="Palsikar V.B."/>
            <person name="Mitreva M."/>
            <person name="Wilson R.K."/>
        </authorList>
    </citation>
    <scope>NUCLEOTIDE SEQUENCE [LARGE SCALE GENOMIC DNA]</scope>
    <source>
        <strain evidence="1 2">ATCC 700627</strain>
    </source>
</reference>
<organism evidence="1 2">
    <name type="scientific">Gemella bergeri ATCC 700627</name>
    <dbReference type="NCBI Taxonomy" id="1321820"/>
    <lineage>
        <taxon>Bacteria</taxon>
        <taxon>Bacillati</taxon>
        <taxon>Bacillota</taxon>
        <taxon>Bacilli</taxon>
        <taxon>Bacillales</taxon>
        <taxon>Gemellaceae</taxon>
        <taxon>Gemella</taxon>
    </lineage>
</organism>
<comment type="caution">
    <text evidence="1">The sequence shown here is derived from an EMBL/GenBank/DDBJ whole genome shotgun (WGS) entry which is preliminary data.</text>
</comment>
<evidence type="ECO:0000313" key="1">
    <source>
        <dbReference type="EMBL" id="ERK60188.1"/>
    </source>
</evidence>
<accession>U2S394</accession>
<dbReference type="AlphaFoldDB" id="U2S394"/>
<evidence type="ECO:0000313" key="2">
    <source>
        <dbReference type="Proteomes" id="UP000016637"/>
    </source>
</evidence>
<dbReference type="Proteomes" id="UP000016637">
    <property type="component" value="Unassembled WGS sequence"/>
</dbReference>
<gene>
    <name evidence="1" type="ORF">HMPREF1983_00289</name>
</gene>
<dbReference type="EMBL" id="AWVP01000016">
    <property type="protein sequence ID" value="ERK60188.1"/>
    <property type="molecule type" value="Genomic_DNA"/>
</dbReference>